<evidence type="ECO:0000313" key="3">
    <source>
        <dbReference type="Proteomes" id="UP000654471"/>
    </source>
</evidence>
<sequence length="161" mass="17018">MGPLEFAGEELQADVARLQLLCEHGQVDAAAEPLVLVHDEGDAHARRAELPTHADGLLQLRRLGGPGGALLPEDADDPRLAEGVEQGVEGSAGAERREAGHENLTEAVADRTGHADRAHLSGSTERGRLAGSLVLLRRLLDLRRPDRTAGSEQAGPAINWG</sequence>
<dbReference type="EMBL" id="BMRP01000044">
    <property type="protein sequence ID" value="GGU93923.1"/>
    <property type="molecule type" value="Genomic_DNA"/>
</dbReference>
<name>A0ABQ2VKG1_9ACTN</name>
<evidence type="ECO:0000256" key="1">
    <source>
        <dbReference type="SAM" id="MobiDB-lite"/>
    </source>
</evidence>
<proteinExistence type="predicted"/>
<reference evidence="3" key="1">
    <citation type="journal article" date="2019" name="Int. J. Syst. Evol. Microbiol.">
        <title>The Global Catalogue of Microorganisms (GCM) 10K type strain sequencing project: providing services to taxonomists for standard genome sequencing and annotation.</title>
        <authorList>
            <consortium name="The Broad Institute Genomics Platform"/>
            <consortium name="The Broad Institute Genome Sequencing Center for Infectious Disease"/>
            <person name="Wu L."/>
            <person name="Ma J."/>
        </authorList>
    </citation>
    <scope>NUCLEOTIDE SEQUENCE [LARGE SCALE GENOMIC DNA]</scope>
    <source>
        <strain evidence="3">JCM 3399</strain>
    </source>
</reference>
<accession>A0ABQ2VKG1</accession>
<organism evidence="2 3">
    <name type="scientific">Streptomyces albospinus</name>
    <dbReference type="NCBI Taxonomy" id="285515"/>
    <lineage>
        <taxon>Bacteria</taxon>
        <taxon>Bacillati</taxon>
        <taxon>Actinomycetota</taxon>
        <taxon>Actinomycetes</taxon>
        <taxon>Kitasatosporales</taxon>
        <taxon>Streptomycetaceae</taxon>
        <taxon>Streptomyces</taxon>
    </lineage>
</organism>
<comment type="caution">
    <text evidence="2">The sequence shown here is derived from an EMBL/GenBank/DDBJ whole genome shotgun (WGS) entry which is preliminary data.</text>
</comment>
<keyword evidence="3" id="KW-1185">Reference proteome</keyword>
<evidence type="ECO:0000313" key="2">
    <source>
        <dbReference type="EMBL" id="GGU93923.1"/>
    </source>
</evidence>
<protein>
    <submittedName>
        <fullName evidence="2">Uncharacterized protein</fullName>
    </submittedName>
</protein>
<dbReference type="Proteomes" id="UP000654471">
    <property type="component" value="Unassembled WGS sequence"/>
</dbReference>
<gene>
    <name evidence="2" type="ORF">GCM10010211_71110</name>
</gene>
<feature type="region of interest" description="Disordered" evidence="1">
    <location>
        <begin position="65"/>
        <end position="100"/>
    </location>
</feature>